<proteinExistence type="predicted"/>
<keyword evidence="4" id="KW-1185">Reference proteome</keyword>
<dbReference type="PhylomeDB" id="A0A1B0GEE4"/>
<dbReference type="VEuPathDB" id="VectorBase:GMOY011668"/>
<dbReference type="STRING" id="37546.A0A1B0GEE4"/>
<feature type="signal peptide" evidence="2">
    <location>
        <begin position="1"/>
        <end position="24"/>
    </location>
</feature>
<name>A0A1B0GEE4_GLOMM</name>
<accession>A0A1B0GEE4</accession>
<dbReference type="Proteomes" id="UP000092444">
    <property type="component" value="Unassembled WGS sequence"/>
</dbReference>
<keyword evidence="1" id="KW-0175">Coiled coil</keyword>
<dbReference type="EnsemblMetazoa" id="GMOY011668-RA">
    <property type="protein sequence ID" value="GMOY011668-PA"/>
    <property type="gene ID" value="GMOY011668"/>
</dbReference>
<sequence length="417" mass="48015">KRVQNSSFLKRFFICVSFFILSVCKLSKKKITEIPMEPISSQTHQTLNVIAAKFPPKSRIDNINSCESGEHVHSNTVQHKAGECGALTSKQNDHRPCASRAFNGPQILSPPVTRILITERANVSSNDSVRRDSENASTALLTRKAPTKVMQKGDLQFSKNRQMMSGSVKHHRKQLEKCHYSELSFDDTTKFVAQVNTVFLKRLREMDQKVPDNIKLKLITYRDWVKMLLKVNQLLISNMEKLDFEIAKQLKRAQQWSADCCRSETREYLKCRKDIDSLIKLIQNVYYDNNWDTKSPSLKTMSTSQIFGNIEKSVQNIRSTAGTVDRLLADVESRRRQECNIKVLTTELGTKQEEVENIKKQISLMEDKMQHVQKEIELKDEIIKKLDSTDVTVPKSDVRSFLSQVLKFFSSKFLTFK</sequence>
<evidence type="ECO:0000256" key="1">
    <source>
        <dbReference type="SAM" id="Coils"/>
    </source>
</evidence>
<dbReference type="AlphaFoldDB" id="A0A1B0GEE4"/>
<evidence type="ECO:0000256" key="2">
    <source>
        <dbReference type="SAM" id="SignalP"/>
    </source>
</evidence>
<protein>
    <submittedName>
        <fullName evidence="3">Uncharacterized protein</fullName>
    </submittedName>
</protein>
<feature type="coiled-coil region" evidence="1">
    <location>
        <begin position="341"/>
        <end position="375"/>
    </location>
</feature>
<dbReference type="EMBL" id="CCAG010012197">
    <property type="status" value="NOT_ANNOTATED_CDS"/>
    <property type="molecule type" value="Genomic_DNA"/>
</dbReference>
<evidence type="ECO:0000313" key="3">
    <source>
        <dbReference type="EnsemblMetazoa" id="GMOY011668-PA"/>
    </source>
</evidence>
<evidence type="ECO:0000313" key="4">
    <source>
        <dbReference type="Proteomes" id="UP000092444"/>
    </source>
</evidence>
<keyword evidence="2" id="KW-0732">Signal</keyword>
<organism evidence="3 4">
    <name type="scientific">Glossina morsitans morsitans</name>
    <name type="common">Savannah tsetse fly</name>
    <dbReference type="NCBI Taxonomy" id="37546"/>
    <lineage>
        <taxon>Eukaryota</taxon>
        <taxon>Metazoa</taxon>
        <taxon>Ecdysozoa</taxon>
        <taxon>Arthropoda</taxon>
        <taxon>Hexapoda</taxon>
        <taxon>Insecta</taxon>
        <taxon>Pterygota</taxon>
        <taxon>Neoptera</taxon>
        <taxon>Endopterygota</taxon>
        <taxon>Diptera</taxon>
        <taxon>Brachycera</taxon>
        <taxon>Muscomorpha</taxon>
        <taxon>Hippoboscoidea</taxon>
        <taxon>Glossinidae</taxon>
        <taxon>Glossina</taxon>
    </lineage>
</organism>
<reference evidence="3" key="1">
    <citation type="submission" date="2020-05" db="UniProtKB">
        <authorList>
            <consortium name="EnsemblMetazoa"/>
        </authorList>
    </citation>
    <scope>IDENTIFICATION</scope>
    <source>
        <strain evidence="3">Yale</strain>
    </source>
</reference>
<feature type="chain" id="PRO_5008408188" evidence="2">
    <location>
        <begin position="25"/>
        <end position="417"/>
    </location>
</feature>